<gene>
    <name evidence="1" type="ORF">ASZ90_017706</name>
</gene>
<accession>A0A0W8E850</accession>
<dbReference type="EMBL" id="LNQE01001837">
    <property type="protein sequence ID" value="KUG04826.1"/>
    <property type="molecule type" value="Genomic_DNA"/>
</dbReference>
<dbReference type="SUPFAM" id="SSF158622">
    <property type="entry name" value="YheA/YmcA-like"/>
    <property type="match status" value="1"/>
</dbReference>
<sequence>MLKELQDKLNEDFEASNLIVKYKDAKMKLEHKMSDGLMISKGEEDHIDILEQQLSNNTLLQEMMSAQEKFDNLMQAVYFAMNQAITGSCGGSCASCDSGCS</sequence>
<dbReference type="InterPro" id="IPR023378">
    <property type="entry name" value="YheA/YmcA-like_dom_sf"/>
</dbReference>
<comment type="caution">
    <text evidence="1">The sequence shown here is derived from an EMBL/GenBank/DDBJ whole genome shotgun (WGS) entry which is preliminary data.</text>
</comment>
<dbReference type="InterPro" id="IPR010368">
    <property type="entry name" value="Com_YlbF"/>
</dbReference>
<dbReference type="Pfam" id="PF06133">
    <property type="entry name" value="Com_YlbF"/>
    <property type="match status" value="1"/>
</dbReference>
<reference evidence="1" key="1">
    <citation type="journal article" date="2015" name="Proc. Natl. Acad. Sci. U.S.A.">
        <title>Networks of energetic and metabolic interactions define dynamics in microbial communities.</title>
        <authorList>
            <person name="Embree M."/>
            <person name="Liu J.K."/>
            <person name="Al-Bassam M.M."/>
            <person name="Zengler K."/>
        </authorList>
    </citation>
    <scope>NUCLEOTIDE SEQUENCE</scope>
</reference>
<evidence type="ECO:0000313" key="1">
    <source>
        <dbReference type="EMBL" id="KUG04826.1"/>
    </source>
</evidence>
<name>A0A0W8E850_9ZZZZ</name>
<proteinExistence type="predicted"/>
<dbReference type="AlphaFoldDB" id="A0A0W8E850"/>
<organism evidence="1">
    <name type="scientific">hydrocarbon metagenome</name>
    <dbReference type="NCBI Taxonomy" id="938273"/>
    <lineage>
        <taxon>unclassified sequences</taxon>
        <taxon>metagenomes</taxon>
        <taxon>ecological metagenomes</taxon>
    </lineage>
</organism>
<evidence type="ECO:0008006" key="2">
    <source>
        <dbReference type="Google" id="ProtNLM"/>
    </source>
</evidence>
<dbReference type="Gene3D" id="1.20.1500.10">
    <property type="entry name" value="YheA/YmcA-like"/>
    <property type="match status" value="1"/>
</dbReference>
<protein>
    <recommendedName>
        <fullName evidence="2">YlbF family regulator</fullName>
    </recommendedName>
</protein>